<proteinExistence type="predicted"/>
<reference evidence="2 3" key="1">
    <citation type="submission" date="2018-03" db="EMBL/GenBank/DDBJ databases">
        <title>Genomic framework for the identification of Micromonospora saelicesensis and Micromonospora noduli.</title>
        <authorList>
            <person name="Riesco R."/>
            <person name="Trujillo M.E."/>
        </authorList>
    </citation>
    <scope>NUCLEOTIDE SEQUENCE [LARGE SCALE GENOMIC DNA]</scope>
    <source>
        <strain evidence="2 3">GAR05</strain>
    </source>
</reference>
<gene>
    <name evidence="2" type="ORF">GAR05_06126</name>
</gene>
<dbReference type="Proteomes" id="UP000249334">
    <property type="component" value="Unassembled WGS sequence"/>
</dbReference>
<dbReference type="EMBL" id="PXXW01000055">
    <property type="protein sequence ID" value="RAN92634.1"/>
    <property type="molecule type" value="Genomic_DNA"/>
</dbReference>
<feature type="compositionally biased region" description="Basic and acidic residues" evidence="1">
    <location>
        <begin position="127"/>
        <end position="143"/>
    </location>
</feature>
<evidence type="ECO:0000313" key="2">
    <source>
        <dbReference type="EMBL" id="RAN92634.1"/>
    </source>
</evidence>
<organism evidence="2 3">
    <name type="scientific">Micromonospora saelicesensis</name>
    <dbReference type="NCBI Taxonomy" id="285676"/>
    <lineage>
        <taxon>Bacteria</taxon>
        <taxon>Bacillati</taxon>
        <taxon>Actinomycetota</taxon>
        <taxon>Actinomycetes</taxon>
        <taxon>Micromonosporales</taxon>
        <taxon>Micromonosporaceae</taxon>
        <taxon>Micromonospora</taxon>
    </lineage>
</organism>
<feature type="region of interest" description="Disordered" evidence="1">
    <location>
        <begin position="127"/>
        <end position="167"/>
    </location>
</feature>
<keyword evidence="3" id="KW-1185">Reference proteome</keyword>
<sequence length="167" mass="17879">MTSTTPSADEVRALPYQDTAQRAVAALTSGQETFVLTQVAYLTALAFQMGAATADGPPEDPVAVRLAYESGYADGIADGHEGTLADVWEGLRFAFSGPRRDPDHRNGIRGNLTAADALWWHNRAVKQRAEREAADRPSPRDNDYPGGGLGVDWETGRPLAPGEQVTA</sequence>
<dbReference type="RefSeq" id="WP_112672323.1">
    <property type="nucleotide sequence ID" value="NZ_PXXW01000055.1"/>
</dbReference>
<evidence type="ECO:0000256" key="1">
    <source>
        <dbReference type="SAM" id="MobiDB-lite"/>
    </source>
</evidence>
<name>A0ABX9CAT3_9ACTN</name>
<accession>A0ABX9CAT3</accession>
<comment type="caution">
    <text evidence="2">The sequence shown here is derived from an EMBL/GenBank/DDBJ whole genome shotgun (WGS) entry which is preliminary data.</text>
</comment>
<protein>
    <submittedName>
        <fullName evidence="2">Uncharacterized protein</fullName>
    </submittedName>
</protein>
<evidence type="ECO:0000313" key="3">
    <source>
        <dbReference type="Proteomes" id="UP000249334"/>
    </source>
</evidence>